<feature type="region of interest" description="Disordered" evidence="1">
    <location>
        <begin position="355"/>
        <end position="425"/>
    </location>
</feature>
<proteinExistence type="predicted"/>
<dbReference type="Proteomes" id="UP000800094">
    <property type="component" value="Unassembled WGS sequence"/>
</dbReference>
<sequence>MSDSDTGNLPSEATISRALRDTVIAIHKSGNTDDLTVKRVRTRAEEQLGLPAGFLKTDTSWKRKSHNLIHEAVGKYCTDEPVAEPPAAPLKKSPKPKPVVRKKAKAVSDSARGAKRKAAAPATKPKKRRKTVSAENESESALSDVPDEDDALSDAENEPPNKPTRRRKNIVAGESDEDRDTPKKGTGKGRVDADESEKEAETAPAVKQPEPETRQTPPADTKDNVSESELSSLLDESPMKKKRQKKSLSEKRGKERKPKESKPTKSRAKPSKAKADDDPDQAEIKRLQGWLVKCGIRKVWSKELAKCDTPKEKIRHLKGMLDDVGMEGKYSNEKAARIKEQREFAKDLEEIQKGAMAWGKTEEAEAGGRPRRRLNRGIQRAAVVKKDSDSDSGEDEDASDDAEDEEVKPESEDNDDDGDDSNESE</sequence>
<protein>
    <recommendedName>
        <fullName evidence="4">Transcriptional regulator</fullName>
    </recommendedName>
</protein>
<feature type="compositionally biased region" description="Acidic residues" evidence="1">
    <location>
        <begin position="390"/>
        <end position="425"/>
    </location>
</feature>
<evidence type="ECO:0000313" key="2">
    <source>
        <dbReference type="EMBL" id="KAF2244675.1"/>
    </source>
</evidence>
<feature type="compositionally biased region" description="Basic residues" evidence="1">
    <location>
        <begin position="92"/>
        <end position="105"/>
    </location>
</feature>
<dbReference type="PANTHER" id="PTHR15410">
    <property type="entry name" value="HIRA-INTERACTING PROTEIN 3"/>
    <property type="match status" value="1"/>
</dbReference>
<evidence type="ECO:0000313" key="3">
    <source>
        <dbReference type="Proteomes" id="UP000800094"/>
    </source>
</evidence>
<feature type="compositionally biased region" description="Acidic residues" evidence="1">
    <location>
        <begin position="145"/>
        <end position="157"/>
    </location>
</feature>
<dbReference type="EMBL" id="ML987202">
    <property type="protein sequence ID" value="KAF2244675.1"/>
    <property type="molecule type" value="Genomic_DNA"/>
</dbReference>
<keyword evidence="3" id="KW-1185">Reference proteome</keyword>
<dbReference type="OrthoDB" id="552755at2759"/>
<dbReference type="GeneID" id="54589157"/>
<name>A0A6A6I2H3_9PLEO</name>
<dbReference type="RefSeq" id="XP_033679679.1">
    <property type="nucleotide sequence ID" value="XM_033835827.1"/>
</dbReference>
<dbReference type="AlphaFoldDB" id="A0A6A6I2H3"/>
<evidence type="ECO:0000256" key="1">
    <source>
        <dbReference type="SAM" id="MobiDB-lite"/>
    </source>
</evidence>
<dbReference type="GO" id="GO:0005634">
    <property type="term" value="C:nucleus"/>
    <property type="evidence" value="ECO:0007669"/>
    <property type="project" value="TreeGrafter"/>
</dbReference>
<feature type="compositionally biased region" description="Basic and acidic residues" evidence="1">
    <location>
        <begin position="247"/>
        <end position="263"/>
    </location>
</feature>
<evidence type="ECO:0008006" key="4">
    <source>
        <dbReference type="Google" id="ProtNLM"/>
    </source>
</evidence>
<reference evidence="2" key="1">
    <citation type="journal article" date="2020" name="Stud. Mycol.">
        <title>101 Dothideomycetes genomes: a test case for predicting lifestyles and emergence of pathogens.</title>
        <authorList>
            <person name="Haridas S."/>
            <person name="Albert R."/>
            <person name="Binder M."/>
            <person name="Bloem J."/>
            <person name="Labutti K."/>
            <person name="Salamov A."/>
            <person name="Andreopoulos B."/>
            <person name="Baker S."/>
            <person name="Barry K."/>
            <person name="Bills G."/>
            <person name="Bluhm B."/>
            <person name="Cannon C."/>
            <person name="Castanera R."/>
            <person name="Culley D."/>
            <person name="Daum C."/>
            <person name="Ezra D."/>
            <person name="Gonzalez J."/>
            <person name="Henrissat B."/>
            <person name="Kuo A."/>
            <person name="Liang C."/>
            <person name="Lipzen A."/>
            <person name="Lutzoni F."/>
            <person name="Magnuson J."/>
            <person name="Mondo S."/>
            <person name="Nolan M."/>
            <person name="Ohm R."/>
            <person name="Pangilinan J."/>
            <person name="Park H.-J."/>
            <person name="Ramirez L."/>
            <person name="Alfaro M."/>
            <person name="Sun H."/>
            <person name="Tritt A."/>
            <person name="Yoshinaga Y."/>
            <person name="Zwiers L.-H."/>
            <person name="Turgeon B."/>
            <person name="Goodwin S."/>
            <person name="Spatafora J."/>
            <person name="Crous P."/>
            <person name="Grigoriev I."/>
        </authorList>
    </citation>
    <scope>NUCLEOTIDE SEQUENCE</scope>
    <source>
        <strain evidence="2">CBS 122368</strain>
    </source>
</reference>
<feature type="region of interest" description="Disordered" evidence="1">
    <location>
        <begin position="75"/>
        <end position="282"/>
    </location>
</feature>
<feature type="compositionally biased region" description="Basic residues" evidence="1">
    <location>
        <begin position="113"/>
        <end position="131"/>
    </location>
</feature>
<organism evidence="2 3">
    <name type="scientific">Trematosphaeria pertusa</name>
    <dbReference type="NCBI Taxonomy" id="390896"/>
    <lineage>
        <taxon>Eukaryota</taxon>
        <taxon>Fungi</taxon>
        <taxon>Dikarya</taxon>
        <taxon>Ascomycota</taxon>
        <taxon>Pezizomycotina</taxon>
        <taxon>Dothideomycetes</taxon>
        <taxon>Pleosporomycetidae</taxon>
        <taxon>Pleosporales</taxon>
        <taxon>Massarineae</taxon>
        <taxon>Trematosphaeriaceae</taxon>
        <taxon>Trematosphaeria</taxon>
    </lineage>
</organism>
<dbReference type="InterPro" id="IPR037647">
    <property type="entry name" value="HIRIP3"/>
</dbReference>
<dbReference type="PANTHER" id="PTHR15410:SF2">
    <property type="entry name" value="HIRA-INTERACTING PROTEIN 3"/>
    <property type="match status" value="1"/>
</dbReference>
<accession>A0A6A6I2H3</accession>
<feature type="compositionally biased region" description="Low complexity" evidence="1">
    <location>
        <begin position="227"/>
        <end position="236"/>
    </location>
</feature>
<gene>
    <name evidence="2" type="ORF">BU26DRAFT_608229</name>
</gene>